<feature type="region of interest" description="Disordered" evidence="1">
    <location>
        <begin position="1"/>
        <end position="58"/>
    </location>
</feature>
<accession>A0A6A6X9L4</accession>
<gene>
    <name evidence="2" type="ORF">K505DRAFT_325693</name>
</gene>
<protein>
    <submittedName>
        <fullName evidence="2">Uncharacterized protein</fullName>
    </submittedName>
</protein>
<evidence type="ECO:0000256" key="1">
    <source>
        <dbReference type="SAM" id="MobiDB-lite"/>
    </source>
</evidence>
<feature type="compositionally biased region" description="Polar residues" evidence="1">
    <location>
        <begin position="18"/>
        <end position="38"/>
    </location>
</feature>
<dbReference type="EMBL" id="MU001942">
    <property type="protein sequence ID" value="KAF2793086.1"/>
    <property type="molecule type" value="Genomic_DNA"/>
</dbReference>
<proteinExistence type="predicted"/>
<reference evidence="2" key="1">
    <citation type="journal article" date="2020" name="Stud. Mycol.">
        <title>101 Dothideomycetes genomes: a test case for predicting lifestyles and emergence of pathogens.</title>
        <authorList>
            <person name="Haridas S."/>
            <person name="Albert R."/>
            <person name="Binder M."/>
            <person name="Bloem J."/>
            <person name="Labutti K."/>
            <person name="Salamov A."/>
            <person name="Andreopoulos B."/>
            <person name="Baker S."/>
            <person name="Barry K."/>
            <person name="Bills G."/>
            <person name="Bluhm B."/>
            <person name="Cannon C."/>
            <person name="Castanera R."/>
            <person name="Culley D."/>
            <person name="Daum C."/>
            <person name="Ezra D."/>
            <person name="Gonzalez J."/>
            <person name="Henrissat B."/>
            <person name="Kuo A."/>
            <person name="Liang C."/>
            <person name="Lipzen A."/>
            <person name="Lutzoni F."/>
            <person name="Magnuson J."/>
            <person name="Mondo S."/>
            <person name="Nolan M."/>
            <person name="Ohm R."/>
            <person name="Pangilinan J."/>
            <person name="Park H.-J."/>
            <person name="Ramirez L."/>
            <person name="Alfaro M."/>
            <person name="Sun H."/>
            <person name="Tritt A."/>
            <person name="Yoshinaga Y."/>
            <person name="Zwiers L.-H."/>
            <person name="Turgeon B."/>
            <person name="Goodwin S."/>
            <person name="Spatafora J."/>
            <person name="Crous P."/>
            <person name="Grigoriev I."/>
        </authorList>
    </citation>
    <scope>NUCLEOTIDE SEQUENCE</scope>
    <source>
        <strain evidence="2">CBS 109.77</strain>
    </source>
</reference>
<name>A0A6A6X9L4_9PLEO</name>
<dbReference type="AlphaFoldDB" id="A0A6A6X9L4"/>
<sequence length="86" mass="9527">MLSPRRKRVRCPTPSAIGKSQQVNLSESHQEPINQDPSVVSDAEPQTIETDENDRAVPEHPEDVVDIGSETVEDWHVAAKEAELSL</sequence>
<evidence type="ECO:0000313" key="2">
    <source>
        <dbReference type="EMBL" id="KAF2793086.1"/>
    </source>
</evidence>
<dbReference type="Proteomes" id="UP000799757">
    <property type="component" value="Unassembled WGS sequence"/>
</dbReference>
<organism evidence="2 3">
    <name type="scientific">Melanomma pulvis-pyrius CBS 109.77</name>
    <dbReference type="NCBI Taxonomy" id="1314802"/>
    <lineage>
        <taxon>Eukaryota</taxon>
        <taxon>Fungi</taxon>
        <taxon>Dikarya</taxon>
        <taxon>Ascomycota</taxon>
        <taxon>Pezizomycotina</taxon>
        <taxon>Dothideomycetes</taxon>
        <taxon>Pleosporomycetidae</taxon>
        <taxon>Pleosporales</taxon>
        <taxon>Melanommataceae</taxon>
        <taxon>Melanomma</taxon>
    </lineage>
</organism>
<feature type="compositionally biased region" description="Basic residues" evidence="1">
    <location>
        <begin position="1"/>
        <end position="10"/>
    </location>
</feature>
<evidence type="ECO:0000313" key="3">
    <source>
        <dbReference type="Proteomes" id="UP000799757"/>
    </source>
</evidence>
<keyword evidence="3" id="KW-1185">Reference proteome</keyword>